<evidence type="ECO:0000256" key="1">
    <source>
        <dbReference type="SAM" id="SignalP"/>
    </source>
</evidence>
<reference evidence="2 3" key="1">
    <citation type="submission" date="2017-08" db="EMBL/GenBank/DDBJ databases">
        <title>Infants hospitalized years apart are colonized by the same room-sourced microbial strains.</title>
        <authorList>
            <person name="Brooks B."/>
            <person name="Olm M.R."/>
            <person name="Firek B.A."/>
            <person name="Baker R."/>
            <person name="Thomas B.C."/>
            <person name="Morowitz M.J."/>
            <person name="Banfield J.F."/>
        </authorList>
    </citation>
    <scope>NUCLEOTIDE SEQUENCE [LARGE SCALE GENOMIC DNA]</scope>
    <source>
        <strain evidence="2">S2_005_003_R2_43</strain>
    </source>
</reference>
<gene>
    <name evidence="2" type="ORF">DI565_09080</name>
</gene>
<dbReference type="Proteomes" id="UP000249577">
    <property type="component" value="Unassembled WGS sequence"/>
</dbReference>
<feature type="signal peptide" evidence="1">
    <location>
        <begin position="1"/>
        <end position="21"/>
    </location>
</feature>
<feature type="chain" id="PRO_5015844659" description="DUF4783 domain-containing protein" evidence="1">
    <location>
        <begin position="22"/>
        <end position="130"/>
    </location>
</feature>
<comment type="caution">
    <text evidence="2">The sequence shown here is derived from an EMBL/GenBank/DDBJ whole genome shotgun (WGS) entry which is preliminary data.</text>
</comment>
<evidence type="ECO:0000313" key="2">
    <source>
        <dbReference type="EMBL" id="PZQ15957.1"/>
    </source>
</evidence>
<dbReference type="AlphaFoldDB" id="A0A2W5M863"/>
<dbReference type="EMBL" id="QFPN01000004">
    <property type="protein sequence ID" value="PZQ15957.1"/>
    <property type="molecule type" value="Genomic_DNA"/>
</dbReference>
<protein>
    <recommendedName>
        <fullName evidence="4">DUF4783 domain-containing protein</fullName>
    </recommendedName>
</protein>
<accession>A0A2W5M863</accession>
<proteinExistence type="predicted"/>
<keyword evidence="1" id="KW-0732">Signal</keyword>
<organism evidence="2 3">
    <name type="scientific">Ancylobacter novellus</name>
    <name type="common">Thiobacillus novellus</name>
    <dbReference type="NCBI Taxonomy" id="921"/>
    <lineage>
        <taxon>Bacteria</taxon>
        <taxon>Pseudomonadati</taxon>
        <taxon>Pseudomonadota</taxon>
        <taxon>Alphaproteobacteria</taxon>
        <taxon>Hyphomicrobiales</taxon>
        <taxon>Xanthobacteraceae</taxon>
        <taxon>Ancylobacter</taxon>
    </lineage>
</organism>
<evidence type="ECO:0000313" key="3">
    <source>
        <dbReference type="Proteomes" id="UP000249577"/>
    </source>
</evidence>
<evidence type="ECO:0008006" key="4">
    <source>
        <dbReference type="Google" id="ProtNLM"/>
    </source>
</evidence>
<name>A0A2W5M863_ANCNO</name>
<sequence length="130" mass="14469">MRLRGFIGALLVLAAASPARTQECPPIDAVLSAIVSETAARRADVTERLACRFPPGLTFNETALTLEANGFDLLNKVERSFHRWSAPGGEEFVSRRFVSTSRGRAEFRVTVEMQGRRLLRFSAQYLADPR</sequence>